<organism evidence="2 3">
    <name type="scientific">Phytophthora infestans</name>
    <name type="common">Potato late blight agent</name>
    <name type="synonym">Botrytis infestans</name>
    <dbReference type="NCBI Taxonomy" id="4787"/>
    <lineage>
        <taxon>Eukaryota</taxon>
        <taxon>Sar</taxon>
        <taxon>Stramenopiles</taxon>
        <taxon>Oomycota</taxon>
        <taxon>Peronosporomycetes</taxon>
        <taxon>Peronosporales</taxon>
        <taxon>Peronosporaceae</taxon>
        <taxon>Phytophthora</taxon>
    </lineage>
</organism>
<dbReference type="Proteomes" id="UP000602510">
    <property type="component" value="Unassembled WGS sequence"/>
</dbReference>
<evidence type="ECO:0000256" key="1">
    <source>
        <dbReference type="SAM" id="MobiDB-lite"/>
    </source>
</evidence>
<comment type="caution">
    <text evidence="2">The sequence shown here is derived from an EMBL/GenBank/DDBJ whole genome shotgun (WGS) entry which is preliminary data.</text>
</comment>
<keyword evidence="3" id="KW-1185">Reference proteome</keyword>
<reference evidence="2" key="1">
    <citation type="submission" date="2020-04" db="EMBL/GenBank/DDBJ databases">
        <title>Hybrid Assembly of Korean Phytophthora infestans isolates.</title>
        <authorList>
            <person name="Prokchorchik M."/>
            <person name="Lee Y."/>
            <person name="Seo J."/>
            <person name="Cho J.-H."/>
            <person name="Park Y.-E."/>
            <person name="Jang D.-C."/>
            <person name="Im J.-S."/>
            <person name="Choi J.-G."/>
            <person name="Park H.-J."/>
            <person name="Lee G.-B."/>
            <person name="Lee Y.-G."/>
            <person name="Hong S.-Y."/>
            <person name="Cho K."/>
            <person name="Sohn K.H."/>
        </authorList>
    </citation>
    <scope>NUCLEOTIDE SEQUENCE</scope>
    <source>
        <strain evidence="2">KR_1_A1</strain>
    </source>
</reference>
<feature type="compositionally biased region" description="Low complexity" evidence="1">
    <location>
        <begin position="165"/>
        <end position="176"/>
    </location>
</feature>
<proteinExistence type="predicted"/>
<evidence type="ECO:0000313" key="2">
    <source>
        <dbReference type="EMBL" id="KAF4045997.1"/>
    </source>
</evidence>
<gene>
    <name evidence="2" type="ORF">GN244_ATG01586</name>
</gene>
<evidence type="ECO:0000313" key="3">
    <source>
        <dbReference type="Proteomes" id="UP000602510"/>
    </source>
</evidence>
<accession>A0A833WMV5</accession>
<dbReference type="EMBL" id="WSZM01000036">
    <property type="protein sequence ID" value="KAF4045997.1"/>
    <property type="molecule type" value="Genomic_DNA"/>
</dbReference>
<protein>
    <submittedName>
        <fullName evidence="2">Uncharacterized protein</fullName>
    </submittedName>
</protein>
<sequence length="280" mass="31516">MVLADSVAAVKIVGPDDDKNDDIFDIPIDIVRASWTDAVAASEKLMNLWEFSSKNEYPTPPKVSGFGDLIRSLTALHKFGQHFYNSKTVNIIYTAKDFVISYADHARPNPTMARLLARWINEKFILFRNKVLSDGLREALKILTQFCRSEDVLSALRDSSQSCKPSSASRLRPASAETNVRAHRTTSNTGSRIPPDVYAQMPRGEDGRKLCLRFLSKPGCQFTEFSNALFRPESLVEGVKKLISERWGGLSAQYSDVWHSKTNICSDNSQSGEKEERERY</sequence>
<name>A0A833WMV5_PHYIN</name>
<feature type="region of interest" description="Disordered" evidence="1">
    <location>
        <begin position="162"/>
        <end position="199"/>
    </location>
</feature>
<dbReference type="AlphaFoldDB" id="A0A833WMV5"/>